<feature type="compositionally biased region" description="Polar residues" evidence="1">
    <location>
        <begin position="1"/>
        <end position="19"/>
    </location>
</feature>
<name>A0A8H5K0I4_9HYPO</name>
<reference evidence="2 3" key="1">
    <citation type="submission" date="2020-05" db="EMBL/GenBank/DDBJ databases">
        <title>Identification and distribution of gene clusters putatively required for synthesis of sphingolipid metabolism inhibitors in phylogenetically diverse species of the filamentous fungus Fusarium.</title>
        <authorList>
            <person name="Kim H.-S."/>
            <person name="Busman M."/>
            <person name="Brown D.W."/>
            <person name="Divon H."/>
            <person name="Uhlig S."/>
            <person name="Proctor R.H."/>
        </authorList>
    </citation>
    <scope>NUCLEOTIDE SEQUENCE [LARGE SCALE GENOMIC DNA]</scope>
    <source>
        <strain evidence="2 3">NRRL 13617</strain>
    </source>
</reference>
<evidence type="ECO:0000313" key="2">
    <source>
        <dbReference type="EMBL" id="KAF5564107.1"/>
    </source>
</evidence>
<dbReference type="EMBL" id="JAAOAQ010000158">
    <property type="protein sequence ID" value="KAF5564107.1"/>
    <property type="molecule type" value="Genomic_DNA"/>
</dbReference>
<gene>
    <name evidence="2" type="ORF">FPHYL_4877</name>
</gene>
<dbReference type="Proteomes" id="UP000582016">
    <property type="component" value="Unassembled WGS sequence"/>
</dbReference>
<comment type="caution">
    <text evidence="2">The sequence shown here is derived from an EMBL/GenBank/DDBJ whole genome shotgun (WGS) entry which is preliminary data.</text>
</comment>
<dbReference type="AlphaFoldDB" id="A0A8H5K0I4"/>
<evidence type="ECO:0000256" key="1">
    <source>
        <dbReference type="SAM" id="MobiDB-lite"/>
    </source>
</evidence>
<organism evidence="2 3">
    <name type="scientific">Fusarium phyllophilum</name>
    <dbReference type="NCBI Taxonomy" id="47803"/>
    <lineage>
        <taxon>Eukaryota</taxon>
        <taxon>Fungi</taxon>
        <taxon>Dikarya</taxon>
        <taxon>Ascomycota</taxon>
        <taxon>Pezizomycotina</taxon>
        <taxon>Sordariomycetes</taxon>
        <taxon>Hypocreomycetidae</taxon>
        <taxon>Hypocreales</taxon>
        <taxon>Nectriaceae</taxon>
        <taxon>Fusarium</taxon>
        <taxon>Fusarium fujikuroi species complex</taxon>
    </lineage>
</organism>
<sequence length="90" mass="10318">MDPRNRSATCSSHMQQHPRPTTVGVGLGGFDRFREWQLHGRQVKRDVVEYEPFSKEPKSTLDFVTETGEVTITIPMDIEDFKPEPSLLKT</sequence>
<feature type="region of interest" description="Disordered" evidence="1">
    <location>
        <begin position="1"/>
        <end position="26"/>
    </location>
</feature>
<protein>
    <submittedName>
        <fullName evidence="2">Uncharacterized protein</fullName>
    </submittedName>
</protein>
<evidence type="ECO:0000313" key="3">
    <source>
        <dbReference type="Proteomes" id="UP000582016"/>
    </source>
</evidence>
<dbReference type="OrthoDB" id="4743586at2759"/>
<keyword evidence="3" id="KW-1185">Reference proteome</keyword>
<accession>A0A8H5K0I4</accession>
<proteinExistence type="predicted"/>